<name>A0A5C5YW34_9BACT</name>
<dbReference type="AlphaFoldDB" id="A0A5C5YW34"/>
<keyword evidence="3" id="KW-1185">Reference proteome</keyword>
<dbReference type="EMBL" id="SJPJ01000001">
    <property type="protein sequence ID" value="TWT79262.1"/>
    <property type="molecule type" value="Genomic_DNA"/>
</dbReference>
<proteinExistence type="predicted"/>
<feature type="region of interest" description="Disordered" evidence="1">
    <location>
        <begin position="93"/>
        <end position="154"/>
    </location>
</feature>
<evidence type="ECO:0000256" key="1">
    <source>
        <dbReference type="SAM" id="MobiDB-lite"/>
    </source>
</evidence>
<organism evidence="2 3">
    <name type="scientific">Novipirellula herctigrandis</name>
    <dbReference type="NCBI Taxonomy" id="2527986"/>
    <lineage>
        <taxon>Bacteria</taxon>
        <taxon>Pseudomonadati</taxon>
        <taxon>Planctomycetota</taxon>
        <taxon>Planctomycetia</taxon>
        <taxon>Pirellulales</taxon>
        <taxon>Pirellulaceae</taxon>
        <taxon>Novipirellula</taxon>
    </lineage>
</organism>
<evidence type="ECO:0000313" key="3">
    <source>
        <dbReference type="Proteomes" id="UP000315010"/>
    </source>
</evidence>
<comment type="caution">
    <text evidence="2">The sequence shown here is derived from an EMBL/GenBank/DDBJ whole genome shotgun (WGS) entry which is preliminary data.</text>
</comment>
<evidence type="ECO:0000313" key="2">
    <source>
        <dbReference type="EMBL" id="TWT79262.1"/>
    </source>
</evidence>
<sequence>MKTSRNFKPIPAVLETKCHFVLLAAQRADRRDEHFRKHAGPSGRLKRSGPVGSSKSEQRTERTNRYMRSVRTALSVKALVVWILPMQFLDDCNNNAPSRSLPKKHPPWPQRSSRAKRPIVDAHDDARRAKANHPPSRQPKQFGKSNLSQKGTGY</sequence>
<protein>
    <submittedName>
        <fullName evidence="2">Uncharacterized protein</fullName>
    </submittedName>
</protein>
<feature type="compositionally biased region" description="Basic residues" evidence="1">
    <location>
        <begin position="36"/>
        <end position="47"/>
    </location>
</feature>
<feature type="region of interest" description="Disordered" evidence="1">
    <location>
        <begin position="31"/>
        <end position="67"/>
    </location>
</feature>
<feature type="compositionally biased region" description="Polar residues" evidence="1">
    <location>
        <begin position="143"/>
        <end position="154"/>
    </location>
</feature>
<accession>A0A5C5YW34</accession>
<reference evidence="2 3" key="1">
    <citation type="submission" date="2019-02" db="EMBL/GenBank/DDBJ databases">
        <title>Deep-cultivation of Planctomycetes and their phenomic and genomic characterization uncovers novel biology.</title>
        <authorList>
            <person name="Wiegand S."/>
            <person name="Jogler M."/>
            <person name="Boedeker C."/>
            <person name="Pinto D."/>
            <person name="Vollmers J."/>
            <person name="Rivas-Marin E."/>
            <person name="Kohn T."/>
            <person name="Peeters S.H."/>
            <person name="Heuer A."/>
            <person name="Rast P."/>
            <person name="Oberbeckmann S."/>
            <person name="Bunk B."/>
            <person name="Jeske O."/>
            <person name="Meyerdierks A."/>
            <person name="Storesund J.E."/>
            <person name="Kallscheuer N."/>
            <person name="Luecker S."/>
            <person name="Lage O.M."/>
            <person name="Pohl T."/>
            <person name="Merkel B.J."/>
            <person name="Hornburger P."/>
            <person name="Mueller R.-W."/>
            <person name="Bruemmer F."/>
            <person name="Labrenz M."/>
            <person name="Spormann A.M."/>
            <person name="Op Den Camp H."/>
            <person name="Overmann J."/>
            <person name="Amann R."/>
            <person name="Jetten M.S.M."/>
            <person name="Mascher T."/>
            <person name="Medema M.H."/>
            <person name="Devos D.P."/>
            <person name="Kaster A.-K."/>
            <person name="Ovreas L."/>
            <person name="Rohde M."/>
            <person name="Galperin M.Y."/>
            <person name="Jogler C."/>
        </authorList>
    </citation>
    <scope>NUCLEOTIDE SEQUENCE [LARGE SCALE GENOMIC DNA]</scope>
    <source>
        <strain evidence="2 3">CA13</strain>
    </source>
</reference>
<feature type="compositionally biased region" description="Basic and acidic residues" evidence="1">
    <location>
        <begin position="118"/>
        <end position="128"/>
    </location>
</feature>
<gene>
    <name evidence="2" type="ORF">CA13_06600</name>
</gene>
<dbReference type="Proteomes" id="UP000315010">
    <property type="component" value="Unassembled WGS sequence"/>
</dbReference>